<evidence type="ECO:0000256" key="1">
    <source>
        <dbReference type="SAM" id="SignalP"/>
    </source>
</evidence>
<keyword evidence="2" id="KW-0614">Plasmid</keyword>
<reference evidence="2" key="1">
    <citation type="submission" date="2022-04" db="EMBL/GenBank/DDBJ databases">
        <title>Hymenobacter sp. isolated from the air.</title>
        <authorList>
            <person name="Won M."/>
            <person name="Lee C.-M."/>
            <person name="Woen H.-Y."/>
            <person name="Kwon S.-W."/>
        </authorList>
    </citation>
    <scope>NUCLEOTIDE SEQUENCE</scope>
    <source>
        <strain evidence="2">5420S-77</strain>
        <plasmid evidence="2">unnamed1</plasmid>
    </source>
</reference>
<keyword evidence="3" id="KW-1185">Reference proteome</keyword>
<evidence type="ECO:0000313" key="3">
    <source>
        <dbReference type="Proteomes" id="UP000830401"/>
    </source>
</evidence>
<organism evidence="2 3">
    <name type="scientific">Hymenobacter volaticus</name>
    <dbReference type="NCBI Taxonomy" id="2932254"/>
    <lineage>
        <taxon>Bacteria</taxon>
        <taxon>Pseudomonadati</taxon>
        <taxon>Bacteroidota</taxon>
        <taxon>Cytophagia</taxon>
        <taxon>Cytophagales</taxon>
        <taxon>Hymenobacteraceae</taxon>
        <taxon>Hymenobacter</taxon>
    </lineage>
</organism>
<gene>
    <name evidence="2" type="ORF">MUN86_23805</name>
</gene>
<accession>A0ABY4GCU1</accession>
<keyword evidence="1" id="KW-0732">Signal</keyword>
<dbReference type="RefSeq" id="WP_245126236.1">
    <property type="nucleotide sequence ID" value="NZ_CP095062.1"/>
</dbReference>
<feature type="chain" id="PRO_5047193682" evidence="1">
    <location>
        <begin position="25"/>
        <end position="123"/>
    </location>
</feature>
<sequence length="123" mass="13820">MKIALLLRLAVSLLCFTTSTSSIAQTPAKPAMSGYWNAETNLSTRDYTIVRFYNGQDQLVYEERLDNLCLDLAKGNGRCRRTSRKLAATLQLVLREPSVCASGTLLAQQFNSTRRLQRAYAIR</sequence>
<feature type="signal peptide" evidence="1">
    <location>
        <begin position="1"/>
        <end position="24"/>
    </location>
</feature>
<dbReference type="EMBL" id="CP095062">
    <property type="protein sequence ID" value="UOQ68740.1"/>
    <property type="molecule type" value="Genomic_DNA"/>
</dbReference>
<proteinExistence type="predicted"/>
<dbReference type="Proteomes" id="UP000830401">
    <property type="component" value="Plasmid unnamed1"/>
</dbReference>
<name>A0ABY4GCU1_9BACT</name>
<protein>
    <submittedName>
        <fullName evidence="2">Uncharacterized protein</fullName>
    </submittedName>
</protein>
<geneLocation type="plasmid" evidence="2 3">
    <name>unnamed1</name>
</geneLocation>
<evidence type="ECO:0000313" key="2">
    <source>
        <dbReference type="EMBL" id="UOQ68740.1"/>
    </source>
</evidence>